<proteinExistence type="predicted"/>
<sequence>MSETSGLMDTLRQEGVSPDLLRAVEEYRAAHPLAEALRPRIPAPAFVYYGREVWEQALAALLCGENLLLAGGKATGKNVLAENLAAAFGRPAWDISFHVNMDAASLIGMDTFEGGQVKFRPGPVYRCAQSGGFGVLDEINMAKNEALAVLHAVLDFRRAIDVPGYDRIPLAEETRFIATMNYGYAGTRELNEALTSRFVVIQMPTITEENLEKLLRTQFPDLNGKYVRQFALLFLDLQKKCDSAEISTKALDLRGMLDALRLMRRGVAAGAALDMGITNKAFDSYEQGLIRDAIAARIPAQLTAAKLFG</sequence>
<reference evidence="2" key="1">
    <citation type="submission" date="2021-10" db="EMBL/GenBank/DDBJ databases">
        <title>Anaerobic single-cell dispensing facilitates the cultivation of human gut bacteria.</title>
        <authorList>
            <person name="Afrizal A."/>
        </authorList>
    </citation>
    <scope>NUCLEOTIDE SEQUENCE</scope>
    <source>
        <strain evidence="2">CLA-AA-H233</strain>
    </source>
</reference>
<feature type="domain" description="ATPase dynein-related AAA" evidence="1">
    <location>
        <begin position="66"/>
        <end position="198"/>
    </location>
</feature>
<comment type="caution">
    <text evidence="2">The sequence shown here is derived from an EMBL/GenBank/DDBJ whole genome shotgun (WGS) entry which is preliminary data.</text>
</comment>
<dbReference type="InterPro" id="IPR050764">
    <property type="entry name" value="CbbQ/NirQ/NorQ/GpvN"/>
</dbReference>
<name>A0ABS8F4R0_9FIRM</name>
<evidence type="ECO:0000313" key="2">
    <source>
        <dbReference type="EMBL" id="MCC2198199.1"/>
    </source>
</evidence>
<dbReference type="Proteomes" id="UP001430637">
    <property type="component" value="Unassembled WGS sequence"/>
</dbReference>
<protein>
    <submittedName>
        <fullName evidence="2">MoxR family ATPase</fullName>
    </submittedName>
</protein>
<dbReference type="EMBL" id="JAJEQL010000001">
    <property type="protein sequence ID" value="MCC2198199.1"/>
    <property type="molecule type" value="Genomic_DNA"/>
</dbReference>
<organism evidence="2 3">
    <name type="scientific">Faecalibacterium butyricigenerans</name>
    <dbReference type="NCBI Taxonomy" id="1851427"/>
    <lineage>
        <taxon>Bacteria</taxon>
        <taxon>Bacillati</taxon>
        <taxon>Bacillota</taxon>
        <taxon>Clostridia</taxon>
        <taxon>Eubacteriales</taxon>
        <taxon>Oscillospiraceae</taxon>
        <taxon>Faecalibacterium</taxon>
    </lineage>
</organism>
<evidence type="ECO:0000313" key="3">
    <source>
        <dbReference type="Proteomes" id="UP001430637"/>
    </source>
</evidence>
<dbReference type="SUPFAM" id="SSF52540">
    <property type="entry name" value="P-loop containing nucleoside triphosphate hydrolases"/>
    <property type="match status" value="1"/>
</dbReference>
<gene>
    <name evidence="2" type="ORF">LKD23_00200</name>
</gene>
<dbReference type="InterPro" id="IPR011704">
    <property type="entry name" value="ATPase_dyneun-rel_AAA"/>
</dbReference>
<dbReference type="RefSeq" id="WP_227619796.1">
    <property type="nucleotide sequence ID" value="NZ_JAJEQL010000001.1"/>
</dbReference>
<evidence type="ECO:0000259" key="1">
    <source>
        <dbReference type="Pfam" id="PF07728"/>
    </source>
</evidence>
<dbReference type="Gene3D" id="3.40.50.300">
    <property type="entry name" value="P-loop containing nucleotide triphosphate hydrolases"/>
    <property type="match status" value="1"/>
</dbReference>
<accession>A0ABS8F4R0</accession>
<keyword evidence="3" id="KW-1185">Reference proteome</keyword>
<dbReference type="PANTHER" id="PTHR42759:SF1">
    <property type="entry name" value="MAGNESIUM-CHELATASE SUBUNIT CHLD"/>
    <property type="match status" value="1"/>
</dbReference>
<dbReference type="Pfam" id="PF07728">
    <property type="entry name" value="AAA_5"/>
    <property type="match status" value="1"/>
</dbReference>
<dbReference type="InterPro" id="IPR027417">
    <property type="entry name" value="P-loop_NTPase"/>
</dbReference>
<dbReference type="PANTHER" id="PTHR42759">
    <property type="entry name" value="MOXR FAMILY PROTEIN"/>
    <property type="match status" value="1"/>
</dbReference>